<gene>
    <name evidence="1" type="ORF">G2W53_033541</name>
</gene>
<organism evidence="1 2">
    <name type="scientific">Senna tora</name>
    <dbReference type="NCBI Taxonomy" id="362788"/>
    <lineage>
        <taxon>Eukaryota</taxon>
        <taxon>Viridiplantae</taxon>
        <taxon>Streptophyta</taxon>
        <taxon>Embryophyta</taxon>
        <taxon>Tracheophyta</taxon>
        <taxon>Spermatophyta</taxon>
        <taxon>Magnoliopsida</taxon>
        <taxon>eudicotyledons</taxon>
        <taxon>Gunneridae</taxon>
        <taxon>Pentapetalae</taxon>
        <taxon>rosids</taxon>
        <taxon>fabids</taxon>
        <taxon>Fabales</taxon>
        <taxon>Fabaceae</taxon>
        <taxon>Caesalpinioideae</taxon>
        <taxon>Cassia clade</taxon>
        <taxon>Senna</taxon>
    </lineage>
</organism>
<dbReference type="AlphaFoldDB" id="A0A834T0R5"/>
<evidence type="ECO:0000313" key="1">
    <source>
        <dbReference type="EMBL" id="KAF7812565.1"/>
    </source>
</evidence>
<dbReference type="Proteomes" id="UP000634136">
    <property type="component" value="Unassembled WGS sequence"/>
</dbReference>
<evidence type="ECO:0000313" key="2">
    <source>
        <dbReference type="Proteomes" id="UP000634136"/>
    </source>
</evidence>
<protein>
    <submittedName>
        <fullName evidence="1">Uncharacterized protein</fullName>
    </submittedName>
</protein>
<accession>A0A834T0R5</accession>
<name>A0A834T0R5_9FABA</name>
<keyword evidence="2" id="KW-1185">Reference proteome</keyword>
<sequence>MDGTHDRMEAVYLVNPSGSIARNRTHDCLHGRCVKSFITYFKSKIAIESQKNSRSAVQMSYSTSESKRSLRVVFWNSSGSNARWD</sequence>
<reference evidence="1" key="1">
    <citation type="submission" date="2020-09" db="EMBL/GenBank/DDBJ databases">
        <title>Genome-Enabled Discovery of Anthraquinone Biosynthesis in Senna tora.</title>
        <authorList>
            <person name="Kang S.-H."/>
            <person name="Pandey R.P."/>
            <person name="Lee C.-M."/>
            <person name="Sim J.-S."/>
            <person name="Jeong J.-T."/>
            <person name="Choi B.-S."/>
            <person name="Jung M."/>
            <person name="Ginzburg D."/>
            <person name="Zhao K."/>
            <person name="Won S.Y."/>
            <person name="Oh T.-J."/>
            <person name="Yu Y."/>
            <person name="Kim N.-H."/>
            <person name="Lee O.R."/>
            <person name="Lee T.-H."/>
            <person name="Bashyal P."/>
            <person name="Kim T.-S."/>
            <person name="Lee W.-H."/>
            <person name="Kawkins C."/>
            <person name="Kim C.-K."/>
            <person name="Kim J.S."/>
            <person name="Ahn B.O."/>
            <person name="Rhee S.Y."/>
            <person name="Sohng J.K."/>
        </authorList>
    </citation>
    <scope>NUCLEOTIDE SEQUENCE</scope>
    <source>
        <tissue evidence="1">Leaf</tissue>
    </source>
</reference>
<dbReference type="EMBL" id="JAAIUW010000010">
    <property type="protein sequence ID" value="KAF7812565.1"/>
    <property type="molecule type" value="Genomic_DNA"/>
</dbReference>
<comment type="caution">
    <text evidence="1">The sequence shown here is derived from an EMBL/GenBank/DDBJ whole genome shotgun (WGS) entry which is preliminary data.</text>
</comment>
<proteinExistence type="predicted"/>